<gene>
    <name evidence="1" type="ORF">RIF29_14329</name>
</gene>
<comment type="caution">
    <text evidence="1">The sequence shown here is derived from an EMBL/GenBank/DDBJ whole genome shotgun (WGS) entry which is preliminary data.</text>
</comment>
<evidence type="ECO:0000313" key="2">
    <source>
        <dbReference type="Proteomes" id="UP001372338"/>
    </source>
</evidence>
<name>A0AAN9IDN7_CROPI</name>
<proteinExistence type="predicted"/>
<evidence type="ECO:0000313" key="1">
    <source>
        <dbReference type="EMBL" id="KAK7273280.1"/>
    </source>
</evidence>
<dbReference type="Proteomes" id="UP001372338">
    <property type="component" value="Unassembled WGS sequence"/>
</dbReference>
<dbReference type="EMBL" id="JAYWIO010000003">
    <property type="protein sequence ID" value="KAK7273280.1"/>
    <property type="molecule type" value="Genomic_DNA"/>
</dbReference>
<protein>
    <submittedName>
        <fullName evidence="1">Uncharacterized protein</fullName>
    </submittedName>
</protein>
<dbReference type="AlphaFoldDB" id="A0AAN9IDN7"/>
<organism evidence="1 2">
    <name type="scientific">Crotalaria pallida</name>
    <name type="common">Smooth rattlebox</name>
    <name type="synonym">Crotalaria striata</name>
    <dbReference type="NCBI Taxonomy" id="3830"/>
    <lineage>
        <taxon>Eukaryota</taxon>
        <taxon>Viridiplantae</taxon>
        <taxon>Streptophyta</taxon>
        <taxon>Embryophyta</taxon>
        <taxon>Tracheophyta</taxon>
        <taxon>Spermatophyta</taxon>
        <taxon>Magnoliopsida</taxon>
        <taxon>eudicotyledons</taxon>
        <taxon>Gunneridae</taxon>
        <taxon>Pentapetalae</taxon>
        <taxon>rosids</taxon>
        <taxon>fabids</taxon>
        <taxon>Fabales</taxon>
        <taxon>Fabaceae</taxon>
        <taxon>Papilionoideae</taxon>
        <taxon>50 kb inversion clade</taxon>
        <taxon>genistoids sensu lato</taxon>
        <taxon>core genistoids</taxon>
        <taxon>Crotalarieae</taxon>
        <taxon>Crotalaria</taxon>
    </lineage>
</organism>
<reference evidence="1 2" key="1">
    <citation type="submission" date="2024-01" db="EMBL/GenBank/DDBJ databases">
        <title>The genomes of 5 underutilized Papilionoideae crops provide insights into root nodulation and disease resistanc.</title>
        <authorList>
            <person name="Yuan L."/>
        </authorList>
    </citation>
    <scope>NUCLEOTIDE SEQUENCE [LARGE SCALE GENOMIC DNA]</scope>
    <source>
        <strain evidence="1">ZHUSHIDOU_FW_LH</strain>
        <tissue evidence="1">Leaf</tissue>
    </source>
</reference>
<accession>A0AAN9IDN7</accession>
<keyword evidence="2" id="KW-1185">Reference proteome</keyword>
<sequence length="114" mass="12528">MALGGIAHGWSNEEDAVLKSERSVMEKLFDTPQALVDDHKENGEGTKVPLYHGGDLGVVELGSECDLERQSSVGLEFLIYWITLQFPRDGGSHADLQGTDTVLRIRNMARKSGE</sequence>